<evidence type="ECO:0000256" key="4">
    <source>
        <dbReference type="ARBA" id="ARBA00023004"/>
    </source>
</evidence>
<evidence type="ECO:0000256" key="6">
    <source>
        <dbReference type="PIRSR" id="PIRSR004869-50"/>
    </source>
</evidence>
<dbReference type="InterPro" id="IPR013785">
    <property type="entry name" value="Aldolase_TIM"/>
</dbReference>
<accession>A0A831UD46</accession>
<organism evidence="8">
    <name type="scientific">Geobacter metallireducens</name>
    <dbReference type="NCBI Taxonomy" id="28232"/>
    <lineage>
        <taxon>Bacteria</taxon>
        <taxon>Pseudomonadati</taxon>
        <taxon>Thermodesulfobacteriota</taxon>
        <taxon>Desulfuromonadia</taxon>
        <taxon>Geobacterales</taxon>
        <taxon>Geobacteraceae</taxon>
        <taxon>Geobacter</taxon>
    </lineage>
</organism>
<gene>
    <name evidence="8" type="primary">amrS</name>
    <name evidence="8" type="ORF">ENQ87_07950</name>
</gene>
<feature type="binding site" evidence="6">
    <location>
        <position position="89"/>
    </location>
    <ligand>
        <name>[4Fe-4S] cluster</name>
        <dbReference type="ChEBI" id="CHEBI:49883"/>
        <note>4Fe-4S-S-AdoMet</note>
    </ligand>
</feature>
<evidence type="ECO:0000256" key="1">
    <source>
        <dbReference type="ARBA" id="ARBA00022485"/>
    </source>
</evidence>
<dbReference type="InterPro" id="IPR058240">
    <property type="entry name" value="rSAM_sf"/>
</dbReference>
<dbReference type="NCBIfam" id="TIGR04337">
    <property type="entry name" value="AmmeMemoSam_rS"/>
    <property type="match status" value="1"/>
</dbReference>
<evidence type="ECO:0000256" key="2">
    <source>
        <dbReference type="ARBA" id="ARBA00022691"/>
    </source>
</evidence>
<evidence type="ECO:0000313" key="8">
    <source>
        <dbReference type="EMBL" id="HEN42292.1"/>
    </source>
</evidence>
<dbReference type="SUPFAM" id="SSF102114">
    <property type="entry name" value="Radical SAM enzymes"/>
    <property type="match status" value="1"/>
</dbReference>
<feature type="domain" description="Radical SAM core" evidence="7">
    <location>
        <begin position="67"/>
        <end position="282"/>
    </location>
</feature>
<dbReference type="InterPro" id="IPR016431">
    <property type="entry name" value="Pyrv-formate_lyase-activ_prd"/>
</dbReference>
<feature type="binding site" evidence="6">
    <location>
        <position position="82"/>
    </location>
    <ligand>
        <name>[4Fe-4S] cluster</name>
        <dbReference type="ChEBI" id="CHEBI:49883"/>
        <note>4Fe-4S-S-AdoMet</note>
    </ligand>
</feature>
<dbReference type="GO" id="GO:0003824">
    <property type="term" value="F:catalytic activity"/>
    <property type="evidence" value="ECO:0007669"/>
    <property type="project" value="InterPro"/>
</dbReference>
<dbReference type="InterPro" id="IPR007197">
    <property type="entry name" value="rSAM"/>
</dbReference>
<keyword evidence="1" id="KW-0004">4Fe-4S</keyword>
<protein>
    <submittedName>
        <fullName evidence="8">AmmeMemoRadiSam system radical SAM enzyme</fullName>
    </submittedName>
</protein>
<dbReference type="AlphaFoldDB" id="A0A831UD46"/>
<dbReference type="GO" id="GO:0046872">
    <property type="term" value="F:metal ion binding"/>
    <property type="evidence" value="ECO:0007669"/>
    <property type="project" value="UniProtKB-KW"/>
</dbReference>
<feature type="binding site" evidence="6">
    <location>
        <position position="86"/>
    </location>
    <ligand>
        <name>[4Fe-4S] cluster</name>
        <dbReference type="ChEBI" id="CHEBI:49883"/>
        <note>4Fe-4S-S-AdoMet</note>
    </ligand>
</feature>
<keyword evidence="2 6" id="KW-0949">S-adenosyl-L-methionine</keyword>
<name>A0A831UD46_GEOME</name>
<dbReference type="InterPro" id="IPR027596">
    <property type="entry name" value="AmmeMemoSam_rS"/>
</dbReference>
<dbReference type="PANTHER" id="PTHR30352:SF5">
    <property type="entry name" value="PYRUVATE FORMATE-LYASE 1-ACTIVATING ENZYME"/>
    <property type="match status" value="1"/>
</dbReference>
<keyword evidence="4 6" id="KW-0408">Iron</keyword>
<comment type="caution">
    <text evidence="8">The sequence shown here is derived from an EMBL/GenBank/DDBJ whole genome shotgun (WGS) entry which is preliminary data.</text>
</comment>
<dbReference type="PROSITE" id="PS51918">
    <property type="entry name" value="RADICAL_SAM"/>
    <property type="match status" value="1"/>
</dbReference>
<dbReference type="Pfam" id="PF04055">
    <property type="entry name" value="Radical_SAM"/>
    <property type="match status" value="1"/>
</dbReference>
<comment type="cofactor">
    <cofactor evidence="6">
        <name>[4Fe-4S] cluster</name>
        <dbReference type="ChEBI" id="CHEBI:49883"/>
    </cofactor>
    <text evidence="6">Binds 1 [4Fe-4S] cluster. The cluster is coordinated with 3 cysteines and an exchangeable S-adenosyl-L-methionine.</text>
</comment>
<proteinExistence type="predicted"/>
<dbReference type="SFLD" id="SFLDS00029">
    <property type="entry name" value="Radical_SAM"/>
    <property type="match status" value="1"/>
</dbReference>
<dbReference type="SFLD" id="SFLDG01101">
    <property type="entry name" value="Uncharacterised_Radical_SAM_Su"/>
    <property type="match status" value="1"/>
</dbReference>
<dbReference type="GO" id="GO:0051539">
    <property type="term" value="F:4 iron, 4 sulfur cluster binding"/>
    <property type="evidence" value="ECO:0007669"/>
    <property type="project" value="UniProtKB-KW"/>
</dbReference>
<keyword evidence="5 6" id="KW-0411">Iron-sulfur</keyword>
<evidence type="ECO:0000259" key="7">
    <source>
        <dbReference type="PROSITE" id="PS51918"/>
    </source>
</evidence>
<dbReference type="PIRSF" id="PIRSF004869">
    <property type="entry name" value="PflX_prd"/>
    <property type="match status" value="1"/>
</dbReference>
<dbReference type="CDD" id="cd01335">
    <property type="entry name" value="Radical_SAM"/>
    <property type="match status" value="1"/>
</dbReference>
<dbReference type="PANTHER" id="PTHR30352">
    <property type="entry name" value="PYRUVATE FORMATE-LYASE-ACTIVATING ENZYME"/>
    <property type="match status" value="1"/>
</dbReference>
<evidence type="ECO:0000256" key="3">
    <source>
        <dbReference type="ARBA" id="ARBA00022723"/>
    </source>
</evidence>
<dbReference type="InterPro" id="IPR034457">
    <property type="entry name" value="Organic_radical-activating"/>
</dbReference>
<dbReference type="EMBL" id="DSOV01000037">
    <property type="protein sequence ID" value="HEN42292.1"/>
    <property type="molecule type" value="Genomic_DNA"/>
</dbReference>
<dbReference type="Gene3D" id="3.20.20.70">
    <property type="entry name" value="Aldolase class I"/>
    <property type="match status" value="1"/>
</dbReference>
<sequence>MKEAMFYQREEGDRVRCGLCRHRCLIAEGARGICAVRENRGGTLYSLVYGRLVAEHVDPIEKKPLFHVLPGSKSFSIATVGCNFRCRHCQNYTISQVAPNDPVAGMMHTPDAVVTKALATGCRSIAYTYTEPTIFFEFAYDTARLAREAGLLNIFVTNGYITKEALETIAPYLDAANIDLKGFTETFYRDYVHGRLSEVLDSIIEYHRHGIWIELTTLIIPGLNDSEGELKGIASFIVDNLGADTPWHVTQFYPTYKLTDRPRTPVETLRRAREIGKKAGLRYVYEGNVPGEGGENTWCPTCTAMLIERYGYLIEKNTIVGGACPDCGTAVAGIGM</sequence>
<reference evidence="8" key="1">
    <citation type="journal article" date="2020" name="mSystems">
        <title>Genome- and Community-Level Interaction Insights into Carbon Utilization and Element Cycling Functions of Hydrothermarchaeota in Hydrothermal Sediment.</title>
        <authorList>
            <person name="Zhou Z."/>
            <person name="Liu Y."/>
            <person name="Xu W."/>
            <person name="Pan J."/>
            <person name="Luo Z.H."/>
            <person name="Li M."/>
        </authorList>
    </citation>
    <scope>NUCLEOTIDE SEQUENCE [LARGE SCALE GENOMIC DNA]</scope>
    <source>
        <strain evidence="8">SpSt-349</strain>
    </source>
</reference>
<evidence type="ECO:0000256" key="5">
    <source>
        <dbReference type="ARBA" id="ARBA00023014"/>
    </source>
</evidence>
<dbReference type="InterPro" id="IPR006638">
    <property type="entry name" value="Elp3/MiaA/NifB-like_rSAM"/>
</dbReference>
<keyword evidence="3 6" id="KW-0479">Metal-binding</keyword>
<dbReference type="SMART" id="SM00729">
    <property type="entry name" value="Elp3"/>
    <property type="match status" value="1"/>
</dbReference>